<dbReference type="GO" id="GO:0003677">
    <property type="term" value="F:DNA binding"/>
    <property type="evidence" value="ECO:0007669"/>
    <property type="project" value="UniProtKB-KW"/>
</dbReference>
<dbReference type="EMBL" id="CP049056">
    <property type="protein sequence ID" value="QIE55514.1"/>
    <property type="molecule type" value="Genomic_DNA"/>
</dbReference>
<dbReference type="KEGG" id="hdh:G5B40_08605"/>
<evidence type="ECO:0000313" key="2">
    <source>
        <dbReference type="Proteomes" id="UP000503336"/>
    </source>
</evidence>
<dbReference type="SUPFAM" id="SSF142906">
    <property type="entry name" value="YjbR-like"/>
    <property type="match status" value="1"/>
</dbReference>
<dbReference type="RefSeq" id="WP_165097533.1">
    <property type="nucleotide sequence ID" value="NZ_CP049056.1"/>
</dbReference>
<keyword evidence="1" id="KW-0238">DNA-binding</keyword>
<dbReference type="InterPro" id="IPR038056">
    <property type="entry name" value="YjbR-like_sf"/>
</dbReference>
<name>A0A7L5C058_9RHOB</name>
<reference evidence="1 2" key="1">
    <citation type="submission" date="2020-02" db="EMBL/GenBank/DDBJ databases">
        <title>complete genome sequence of Rhodobacteraceae bacterium.</title>
        <authorList>
            <person name="Park J."/>
            <person name="Kim Y.-S."/>
            <person name="Kim K.-H."/>
        </authorList>
    </citation>
    <scope>NUCLEOTIDE SEQUENCE [LARGE SCALE GENOMIC DNA]</scope>
    <source>
        <strain evidence="1 2">RR4-56</strain>
    </source>
</reference>
<sequence length="116" mass="12353">MTRGELDAICAALPGAHNVIQWGGASVWKVGGEKGKVFAIHSDWGGEGVVLKPTEMTREIWRDAPGVGLAPYLGRAGWIRIEAGAMAPDDLRALIEASHAINAAKLTKAKRREIGL</sequence>
<proteinExistence type="predicted"/>
<dbReference type="Pfam" id="PF04237">
    <property type="entry name" value="YjbR"/>
    <property type="match status" value="1"/>
</dbReference>
<protein>
    <submittedName>
        <fullName evidence="1">MmcQ/YjbR family DNA-binding protein</fullName>
    </submittedName>
</protein>
<evidence type="ECO:0000313" key="1">
    <source>
        <dbReference type="EMBL" id="QIE55514.1"/>
    </source>
</evidence>
<organism evidence="1 2">
    <name type="scientific">Pikeienuella piscinae</name>
    <dbReference type="NCBI Taxonomy" id="2748098"/>
    <lineage>
        <taxon>Bacteria</taxon>
        <taxon>Pseudomonadati</taxon>
        <taxon>Pseudomonadota</taxon>
        <taxon>Alphaproteobacteria</taxon>
        <taxon>Rhodobacterales</taxon>
        <taxon>Paracoccaceae</taxon>
        <taxon>Pikeienuella</taxon>
    </lineage>
</organism>
<keyword evidence="2" id="KW-1185">Reference proteome</keyword>
<dbReference type="Gene3D" id="3.90.1150.30">
    <property type="match status" value="1"/>
</dbReference>
<dbReference type="AlphaFoldDB" id="A0A7L5C058"/>
<accession>A0A7L5C058</accession>
<dbReference type="Proteomes" id="UP000503336">
    <property type="component" value="Chromosome"/>
</dbReference>
<gene>
    <name evidence="1" type="ORF">G5B40_08605</name>
</gene>
<dbReference type="InterPro" id="IPR058532">
    <property type="entry name" value="YjbR/MT2646/Rv2570-like"/>
</dbReference>